<comment type="caution">
    <text evidence="2">The sequence shown here is derived from an EMBL/GenBank/DDBJ whole genome shotgun (WGS) entry which is preliminary data.</text>
</comment>
<dbReference type="Proteomes" id="UP000003706">
    <property type="component" value="Unassembled WGS sequence"/>
</dbReference>
<accession>H1KW77</accession>
<name>H1KW77_9EURY</name>
<dbReference type="Gene3D" id="2.40.50.90">
    <property type="match status" value="1"/>
</dbReference>
<dbReference type="RefSeq" id="WP_007043496.1">
    <property type="nucleotide sequence ID" value="NZ_AGJL01000001.1"/>
</dbReference>
<proteinExistence type="predicted"/>
<dbReference type="AlphaFoldDB" id="H1KW77"/>
<evidence type="ECO:0000313" key="3">
    <source>
        <dbReference type="Proteomes" id="UP000003706"/>
    </source>
</evidence>
<dbReference type="OrthoDB" id="386261at2157"/>
<protein>
    <submittedName>
        <fullName evidence="2">Uncharacterized protein</fullName>
    </submittedName>
</protein>
<organism evidence="2 3">
    <name type="scientific">Methanotorris formicicus Mc-S-70</name>
    <dbReference type="NCBI Taxonomy" id="647171"/>
    <lineage>
        <taxon>Archaea</taxon>
        <taxon>Methanobacteriati</taxon>
        <taxon>Methanobacteriota</taxon>
        <taxon>Methanomada group</taxon>
        <taxon>Methanococci</taxon>
        <taxon>Methanococcales</taxon>
        <taxon>Methanocaldococcaceae</taxon>
        <taxon>Methanotorris</taxon>
    </lineage>
</organism>
<feature type="transmembrane region" description="Helical" evidence="1">
    <location>
        <begin position="7"/>
        <end position="23"/>
    </location>
</feature>
<keyword evidence="1" id="KW-0472">Membrane</keyword>
<evidence type="ECO:0000256" key="1">
    <source>
        <dbReference type="SAM" id="Phobius"/>
    </source>
</evidence>
<keyword evidence="1" id="KW-1133">Transmembrane helix</keyword>
<gene>
    <name evidence="2" type="ORF">MetfoDRAFT_0050</name>
</gene>
<keyword evidence="3" id="KW-1185">Reference proteome</keyword>
<reference evidence="2 3" key="1">
    <citation type="submission" date="2011-09" db="EMBL/GenBank/DDBJ databases">
        <title>The draft genome of Methanotorris formicicus Mc-S-70.</title>
        <authorList>
            <consortium name="US DOE Joint Genome Institute (JGI-PGF)"/>
            <person name="Lucas S."/>
            <person name="Han J."/>
            <person name="Lapidus A."/>
            <person name="Cheng J.-F."/>
            <person name="Goodwin L."/>
            <person name="Pitluck S."/>
            <person name="Peters L."/>
            <person name="Land M.L."/>
            <person name="Hauser L."/>
            <person name="Sieprawska-Lupa M."/>
            <person name="Takai K."/>
            <person name="Miyazaki J."/>
            <person name="Whitman W."/>
            <person name="Woyke T.J."/>
        </authorList>
    </citation>
    <scope>NUCLEOTIDE SEQUENCE [LARGE SCALE GENOMIC DNA]</scope>
    <source>
        <strain evidence="2 3">Mc-S-70</strain>
    </source>
</reference>
<evidence type="ECO:0000313" key="2">
    <source>
        <dbReference type="EMBL" id="EHP89660.1"/>
    </source>
</evidence>
<dbReference type="InterPro" id="IPR035437">
    <property type="entry name" value="SNase_OB-fold_sf"/>
</dbReference>
<sequence length="287" mass="33903">MKILKWILTIFSIIVILAFYNYMTENVSTQNCSKTLDNTNSEKSSIISSIDNSSLKSNEIPFWAKEYLPKYHGYNYSIWKVLDVKSPQTYQVEPIGGNDEFYEKGKEYMNLKEKAKECGKDMPPYRLDVFIGIIPLYNTTDAFAYFLRCNDINTYEIFLNESKKSKFYKLYNESYLKIADVAYEWERDELIGRKLVYIRYWMDFKSCSNESEPITLASLCIYDGGKDLTYELLKRGYAYLRPEVLEICNETQYPETHEYLKKYVEAQEYAKEHKLGVWSIDLSELKN</sequence>
<keyword evidence="1" id="KW-0812">Transmembrane</keyword>
<dbReference type="EMBL" id="AGJL01000001">
    <property type="protein sequence ID" value="EHP89660.1"/>
    <property type="molecule type" value="Genomic_DNA"/>
</dbReference>
<dbReference type="SUPFAM" id="SSF50199">
    <property type="entry name" value="Staphylococcal nuclease"/>
    <property type="match status" value="1"/>
</dbReference>